<dbReference type="GO" id="GO:0008270">
    <property type="term" value="F:zinc ion binding"/>
    <property type="evidence" value="ECO:0007669"/>
    <property type="project" value="UniProtKB-KW"/>
</dbReference>
<reference evidence="4" key="2">
    <citation type="submission" date="2021-08" db="EMBL/GenBank/DDBJ databases">
        <authorList>
            <person name="Eriksson T."/>
        </authorList>
    </citation>
    <scope>NUCLEOTIDE SEQUENCE</scope>
    <source>
        <strain evidence="4">Stoneville</strain>
        <tissue evidence="4">Whole head</tissue>
    </source>
</reference>
<comment type="caution">
    <text evidence="4">The sequence shown here is derived from an EMBL/GenBank/DDBJ whole genome shotgun (WGS) entry which is preliminary data.</text>
</comment>
<dbReference type="Gene3D" id="4.10.60.10">
    <property type="entry name" value="Zinc finger, CCHC-type"/>
    <property type="match status" value="1"/>
</dbReference>
<dbReference type="InterPro" id="IPR001878">
    <property type="entry name" value="Znf_CCHC"/>
</dbReference>
<evidence type="ECO:0000256" key="1">
    <source>
        <dbReference type="PROSITE-ProRule" id="PRU00047"/>
    </source>
</evidence>
<keyword evidence="5" id="KW-1185">Reference proteome</keyword>
<reference evidence="4" key="1">
    <citation type="journal article" date="2020" name="J Insects Food Feed">
        <title>The yellow mealworm (Tenebrio molitor) genome: a resource for the emerging insects as food and feed industry.</title>
        <authorList>
            <person name="Eriksson T."/>
            <person name="Andere A."/>
            <person name="Kelstrup H."/>
            <person name="Emery V."/>
            <person name="Picard C."/>
        </authorList>
    </citation>
    <scope>NUCLEOTIDE SEQUENCE</scope>
    <source>
        <strain evidence="4">Stoneville</strain>
        <tissue evidence="4">Whole head</tissue>
    </source>
</reference>
<dbReference type="SMART" id="SM00343">
    <property type="entry name" value="ZnF_C2HC"/>
    <property type="match status" value="1"/>
</dbReference>
<gene>
    <name evidence="4" type="ORF">GEV33_006145</name>
</gene>
<dbReference type="PROSITE" id="PS50158">
    <property type="entry name" value="ZF_CCHC"/>
    <property type="match status" value="1"/>
</dbReference>
<dbReference type="GO" id="GO:0003676">
    <property type="term" value="F:nucleic acid binding"/>
    <property type="evidence" value="ECO:0007669"/>
    <property type="project" value="InterPro"/>
</dbReference>
<organism evidence="4 5">
    <name type="scientific">Tenebrio molitor</name>
    <name type="common">Yellow mealworm beetle</name>
    <dbReference type="NCBI Taxonomy" id="7067"/>
    <lineage>
        <taxon>Eukaryota</taxon>
        <taxon>Metazoa</taxon>
        <taxon>Ecdysozoa</taxon>
        <taxon>Arthropoda</taxon>
        <taxon>Hexapoda</taxon>
        <taxon>Insecta</taxon>
        <taxon>Pterygota</taxon>
        <taxon>Neoptera</taxon>
        <taxon>Endopterygota</taxon>
        <taxon>Coleoptera</taxon>
        <taxon>Polyphaga</taxon>
        <taxon>Cucujiformia</taxon>
        <taxon>Tenebrionidae</taxon>
        <taxon>Tenebrio</taxon>
    </lineage>
</organism>
<keyword evidence="1" id="KW-0863">Zinc-finger</keyword>
<dbReference type="EMBL" id="JABDTM020021180">
    <property type="protein sequence ID" value="KAH0816647.1"/>
    <property type="molecule type" value="Genomic_DNA"/>
</dbReference>
<feature type="region of interest" description="Disordered" evidence="2">
    <location>
        <begin position="108"/>
        <end position="157"/>
    </location>
</feature>
<dbReference type="InterPro" id="IPR036875">
    <property type="entry name" value="Znf_CCHC_sf"/>
</dbReference>
<accession>A0A8J6HLL5</accession>
<name>A0A8J6HLL5_TENMO</name>
<dbReference type="PANTHER" id="PTHR33939">
    <property type="entry name" value="PROTEIN CBG22215"/>
    <property type="match status" value="1"/>
</dbReference>
<keyword evidence="1" id="KW-0479">Metal-binding</keyword>
<evidence type="ECO:0000313" key="5">
    <source>
        <dbReference type="Proteomes" id="UP000719412"/>
    </source>
</evidence>
<dbReference type="Pfam" id="PF00098">
    <property type="entry name" value="zf-CCHC"/>
    <property type="match status" value="1"/>
</dbReference>
<dbReference type="AlphaFoldDB" id="A0A8J6HLL5"/>
<evidence type="ECO:0000256" key="2">
    <source>
        <dbReference type="SAM" id="MobiDB-lite"/>
    </source>
</evidence>
<dbReference type="Proteomes" id="UP000719412">
    <property type="component" value="Unassembled WGS sequence"/>
</dbReference>
<keyword evidence="1" id="KW-0862">Zinc</keyword>
<sequence length="554" mass="63003">MNGQLFQTWVEQQLIPALDKINTKVVVIMDNAPYHSMVADKLPTLKSTKGQLQEWLTKKNIAYDESMTKKNIWNIIKPHLDAAKITRSTTTGGERPRFLHRVHLDPSSAPIKATGPSHPGPTPTLAGDCSRRARSCPPATQHRKTSDPSVNNISKDRLERSGSLWHYQRKVDTMAHTAQMYSEETEELKAQLENVSKKFAAKAKFVRNPAPAKTREERENAPYEVMRVYEGDSQPVFKWKIHFDGSTRDETAVLGFIQDVDDQMEILDITEHEVMHESDVRTWSDFCRKLRKELPPRDYEETDLERLKQFKQSSDESATIFIARFNHRAHFLPTALSNERKLEILRRNILPYYQEKLWDKNINTIQQLINYCDRLDDTRLSVEKFARGKAKTPNYEPGRKRTTVTCYRCGKEGHMSRECPMKQKYAKCGKTTGTNSSCPECNAKPSGNGERGKYQGGSVAAWLSEKVLRGRGPDARRNLRRAMDVCVCLLGADGRVVEGRINTLSATTARSARVRVPSGKGAHGCINVVVYVRECEVEWAWVAGESAPEPRRIT</sequence>
<evidence type="ECO:0000313" key="4">
    <source>
        <dbReference type="EMBL" id="KAH0816647.1"/>
    </source>
</evidence>
<dbReference type="Gene3D" id="3.30.420.10">
    <property type="entry name" value="Ribonuclease H-like superfamily/Ribonuclease H"/>
    <property type="match status" value="1"/>
</dbReference>
<feature type="domain" description="CCHC-type" evidence="3">
    <location>
        <begin position="406"/>
        <end position="420"/>
    </location>
</feature>
<protein>
    <recommendedName>
        <fullName evidence="3">CCHC-type domain-containing protein</fullName>
    </recommendedName>
</protein>
<dbReference type="InterPro" id="IPR036397">
    <property type="entry name" value="RNaseH_sf"/>
</dbReference>
<dbReference type="SUPFAM" id="SSF57756">
    <property type="entry name" value="Retrovirus zinc finger-like domains"/>
    <property type="match status" value="1"/>
</dbReference>
<dbReference type="PANTHER" id="PTHR33939:SF1">
    <property type="entry name" value="DUF4371 DOMAIN-CONTAINING PROTEIN"/>
    <property type="match status" value="1"/>
</dbReference>
<evidence type="ECO:0000259" key="3">
    <source>
        <dbReference type="PROSITE" id="PS50158"/>
    </source>
</evidence>
<proteinExistence type="predicted"/>